<sequence length="384" mass="41230">MEMRLAAPTRFKYHAGRWVASGAADAQHSQLVYVHPDSPAKGATWTAKDITFRRSNNAESAKLTNSTQATERNNLVLTSMHKYRPMFHIVRASDHAVFSVDFPETEFVAVTAYQNEAIKSMKINNNPFAKGFRDSGLSHRNRRDKDKLRMGAEEVLREAAAAAAQDGSPRNLSPPPSPGPSPTSHLSLHLTSTHDDSGVSSVGSAPPSPASSMSSTPPPTPSPAEGSSSGGPGGSPQPGFLSIAAILDPSFGPQQHRERRVPPCHDDPPMATSAFPSPPPSAPLPAATTMTAVPADVEPWTRTAGPMGPVGPYSYMDPYPYAYSGWGYALPYRYQAAPALTSGHMSAVPQAFYAAGYATLQELQRVRMVDEEMPKDLSTSVKRY</sequence>
<proteinExistence type="predicted"/>
<dbReference type="PRINTS" id="PR00937">
    <property type="entry name" value="TBOX"/>
</dbReference>
<dbReference type="InterPro" id="IPR046360">
    <property type="entry name" value="T-box_DNA-bd"/>
</dbReference>
<dbReference type="SMART" id="SM00425">
    <property type="entry name" value="TBOX"/>
    <property type="match status" value="1"/>
</dbReference>
<feature type="compositionally biased region" description="Pro residues" evidence="6">
    <location>
        <begin position="172"/>
        <end position="181"/>
    </location>
</feature>
<comment type="caution">
    <text evidence="5">Lacks conserved residue(s) required for the propagation of feature annotation.</text>
</comment>
<keyword evidence="2 5" id="KW-0238">DNA-binding</keyword>
<dbReference type="EMBL" id="JAPTSV010000012">
    <property type="protein sequence ID" value="KAJ1521961.1"/>
    <property type="molecule type" value="Genomic_DNA"/>
</dbReference>
<keyword evidence="1" id="KW-0805">Transcription regulation</keyword>
<dbReference type="GO" id="GO:0000785">
    <property type="term" value="C:chromatin"/>
    <property type="evidence" value="ECO:0007669"/>
    <property type="project" value="TreeGrafter"/>
</dbReference>
<dbReference type="AlphaFoldDB" id="A0AAV7XED1"/>
<evidence type="ECO:0000313" key="8">
    <source>
        <dbReference type="EMBL" id="KAJ1521961.1"/>
    </source>
</evidence>
<dbReference type="Gene3D" id="2.60.40.820">
    <property type="entry name" value="Transcription factor, T-box"/>
    <property type="match status" value="1"/>
</dbReference>
<dbReference type="GO" id="GO:0001708">
    <property type="term" value="P:cell fate specification"/>
    <property type="evidence" value="ECO:0007669"/>
    <property type="project" value="TreeGrafter"/>
</dbReference>
<dbReference type="GO" id="GO:0000978">
    <property type="term" value="F:RNA polymerase II cis-regulatory region sequence-specific DNA binding"/>
    <property type="evidence" value="ECO:0007669"/>
    <property type="project" value="InterPro"/>
</dbReference>
<dbReference type="GO" id="GO:0045893">
    <property type="term" value="P:positive regulation of DNA-templated transcription"/>
    <property type="evidence" value="ECO:0007669"/>
    <property type="project" value="InterPro"/>
</dbReference>
<name>A0AAV7XED1_9NEOP</name>
<reference evidence="8" key="1">
    <citation type="submission" date="2022-12" db="EMBL/GenBank/DDBJ databases">
        <title>Chromosome-level genome assembly of the bean flower thrips Megalurothrips usitatus.</title>
        <authorList>
            <person name="Ma L."/>
            <person name="Liu Q."/>
            <person name="Li H."/>
            <person name="Cai W."/>
        </authorList>
    </citation>
    <scope>NUCLEOTIDE SEQUENCE</scope>
    <source>
        <strain evidence="8">Cailab_2022a</strain>
    </source>
</reference>
<dbReference type="GO" id="GO:0005634">
    <property type="term" value="C:nucleus"/>
    <property type="evidence" value="ECO:0007669"/>
    <property type="project" value="UniProtKB-SubCell"/>
</dbReference>
<feature type="region of interest" description="Disordered" evidence="6">
    <location>
        <begin position="158"/>
        <end position="241"/>
    </location>
</feature>
<dbReference type="GO" id="GO:0000981">
    <property type="term" value="F:DNA-binding transcription factor activity, RNA polymerase II-specific"/>
    <property type="evidence" value="ECO:0007669"/>
    <property type="project" value="TreeGrafter"/>
</dbReference>
<evidence type="ECO:0000256" key="4">
    <source>
        <dbReference type="ARBA" id="ARBA00023242"/>
    </source>
</evidence>
<dbReference type="PANTHER" id="PTHR11267:SF204">
    <property type="entry name" value="SPADETAIL"/>
    <property type="match status" value="1"/>
</dbReference>
<evidence type="ECO:0000259" key="7">
    <source>
        <dbReference type="PROSITE" id="PS50252"/>
    </source>
</evidence>
<evidence type="ECO:0000256" key="5">
    <source>
        <dbReference type="PROSITE-ProRule" id="PRU00201"/>
    </source>
</evidence>
<evidence type="ECO:0000256" key="6">
    <source>
        <dbReference type="SAM" id="MobiDB-lite"/>
    </source>
</evidence>
<accession>A0AAV7XED1</accession>
<dbReference type="SUPFAM" id="SSF49417">
    <property type="entry name" value="p53-like transcription factors"/>
    <property type="match status" value="1"/>
</dbReference>
<evidence type="ECO:0000313" key="9">
    <source>
        <dbReference type="Proteomes" id="UP001075354"/>
    </source>
</evidence>
<keyword evidence="9" id="KW-1185">Reference proteome</keyword>
<organism evidence="8 9">
    <name type="scientific">Megalurothrips usitatus</name>
    <name type="common">bean blossom thrips</name>
    <dbReference type="NCBI Taxonomy" id="439358"/>
    <lineage>
        <taxon>Eukaryota</taxon>
        <taxon>Metazoa</taxon>
        <taxon>Ecdysozoa</taxon>
        <taxon>Arthropoda</taxon>
        <taxon>Hexapoda</taxon>
        <taxon>Insecta</taxon>
        <taxon>Pterygota</taxon>
        <taxon>Neoptera</taxon>
        <taxon>Paraneoptera</taxon>
        <taxon>Thysanoptera</taxon>
        <taxon>Terebrantia</taxon>
        <taxon>Thripoidea</taxon>
        <taxon>Thripidae</taxon>
        <taxon>Megalurothrips</taxon>
    </lineage>
</organism>
<keyword evidence="3" id="KW-0804">Transcription</keyword>
<feature type="compositionally biased region" description="Low complexity" evidence="6">
    <location>
        <begin position="182"/>
        <end position="191"/>
    </location>
</feature>
<feature type="region of interest" description="Disordered" evidence="6">
    <location>
        <begin position="126"/>
        <end position="145"/>
    </location>
</feature>
<dbReference type="InterPro" id="IPR036960">
    <property type="entry name" value="T-box_sf"/>
</dbReference>
<dbReference type="PANTHER" id="PTHR11267">
    <property type="entry name" value="T-BOX PROTEIN-RELATED"/>
    <property type="match status" value="1"/>
</dbReference>
<dbReference type="InterPro" id="IPR001699">
    <property type="entry name" value="TF_T-box"/>
</dbReference>
<feature type="compositionally biased region" description="Basic and acidic residues" evidence="6">
    <location>
        <begin position="131"/>
        <end position="145"/>
    </location>
</feature>
<evidence type="ECO:0000256" key="3">
    <source>
        <dbReference type="ARBA" id="ARBA00023163"/>
    </source>
</evidence>
<comment type="subcellular location">
    <subcellularLocation>
        <location evidence="5">Nucleus</location>
    </subcellularLocation>
</comment>
<gene>
    <name evidence="8" type="ORF">ONE63_002292</name>
</gene>
<protein>
    <recommendedName>
        <fullName evidence="7">T-box domain-containing protein</fullName>
    </recommendedName>
</protein>
<comment type="caution">
    <text evidence="8">The sequence shown here is derived from an EMBL/GenBank/DDBJ whole genome shotgun (WGS) entry which is preliminary data.</text>
</comment>
<feature type="region of interest" description="Disordered" evidence="6">
    <location>
        <begin position="253"/>
        <end position="282"/>
    </location>
</feature>
<dbReference type="Pfam" id="PF00907">
    <property type="entry name" value="T-box"/>
    <property type="match status" value="1"/>
</dbReference>
<evidence type="ECO:0000256" key="2">
    <source>
        <dbReference type="ARBA" id="ARBA00023125"/>
    </source>
</evidence>
<dbReference type="Proteomes" id="UP001075354">
    <property type="component" value="Chromosome 12"/>
</dbReference>
<evidence type="ECO:0000256" key="1">
    <source>
        <dbReference type="ARBA" id="ARBA00023015"/>
    </source>
</evidence>
<keyword evidence="4 5" id="KW-0539">Nucleus</keyword>
<dbReference type="PROSITE" id="PS50252">
    <property type="entry name" value="TBOX_3"/>
    <property type="match status" value="1"/>
</dbReference>
<feature type="domain" description="T-box" evidence="7">
    <location>
        <begin position="1"/>
        <end position="134"/>
    </location>
</feature>
<feature type="compositionally biased region" description="Low complexity" evidence="6">
    <location>
        <begin position="198"/>
        <end position="215"/>
    </location>
</feature>
<dbReference type="InterPro" id="IPR008967">
    <property type="entry name" value="p53-like_TF_DNA-bd_sf"/>
</dbReference>